<dbReference type="PANTHER" id="PTHR37535:SF4">
    <property type="entry name" value="FLUG DOMAIN-CONTAINING PROTEIN"/>
    <property type="match status" value="1"/>
</dbReference>
<dbReference type="Pfam" id="PF11917">
    <property type="entry name" value="DUF3435"/>
    <property type="match status" value="1"/>
</dbReference>
<feature type="compositionally biased region" description="Acidic residues" evidence="1">
    <location>
        <begin position="227"/>
        <end position="236"/>
    </location>
</feature>
<evidence type="ECO:0000256" key="1">
    <source>
        <dbReference type="SAM" id="MobiDB-lite"/>
    </source>
</evidence>
<sequence>MAPTNPKPINSRIAQKSTQIIHNLHTRIERRRPKSKNKLSSEYYQNLIVQHNNPNTAIEHQYADTTTDNIQSIRSKFIRFCHEKLQQDWKFTIRDCSLGTTLAFLHYIHTEDRVTKRGAMQQYIAQFKMLYNRMNGHQMNTNDGKKALKYIDTFGLDNTVKSKPVIGVDDLLLLLNHHWARDTSVFPTERHRIQFALILLILFGTGCRPAELVDAQKKPKSASSAEDISEDDESDDDHGMKFGNSTFGKNNNNNKTERCDALCYEDIRLLAVRNSKNNKDHVLAMEVTLAHHKGHKRCPKPTVFFFTEIDDPIFCPITHLIALALADNAFEAPSLSTPELVFEHKIHGPIFCTPLNWKAEMLKTPIFRRYKATSPDSLTAPLPYSQFRDCLNRLGCATGFQEKLTSYCFRRGTANVVDQKATEAVRDQVMRHKAMSGVYNGAYINERIRFDVQSAVFERPSADGVLRMLTHMSLMRDPRAPVVVPNDILAALPPDPHITALEQERQNLKGPSYRIQGTDIEAEVRRLTNEIGSARSRRRKIISEEYRADYFRRRPTEDIERQNNGYEAEEYVEPIVEYQIPERRELAELLCTRFGSTKSQDAVKLRVRAANLMLALCGCREIPQRYMRRAELPLQSIVEKDLPEADPFFPLVCSKSQCPFCIGDETRSYEQRIGSFCRPAKMMDHVERVHLKGKDPVAKIKCYHPISFNLNRNAELRWEATLPHAPLWPLKLSNDYLPEVAQCGCFGEEGENNFDITIRSNKVHNDKGGKSSEDNCSSRLVADGMMLNVAARWGGRVGNNLDIIIYIDVININDVMSGGSNSDNRDNVGGGSGDNGGSSDSDRSGSTTFRWFIWVVSISEDIW</sequence>
<protein>
    <recommendedName>
        <fullName evidence="4">FluG domain-containing protein</fullName>
    </recommendedName>
</protein>
<name>A0A4Z1G472_9HELO</name>
<dbReference type="PANTHER" id="PTHR37535">
    <property type="entry name" value="FLUG DOMAIN PROTEIN"/>
    <property type="match status" value="1"/>
</dbReference>
<evidence type="ECO:0000313" key="3">
    <source>
        <dbReference type="Proteomes" id="UP000297814"/>
    </source>
</evidence>
<organism evidence="2 3">
    <name type="scientific">Botrytis hyacinthi</name>
    <dbReference type="NCBI Taxonomy" id="278943"/>
    <lineage>
        <taxon>Eukaryota</taxon>
        <taxon>Fungi</taxon>
        <taxon>Dikarya</taxon>
        <taxon>Ascomycota</taxon>
        <taxon>Pezizomycotina</taxon>
        <taxon>Leotiomycetes</taxon>
        <taxon>Helotiales</taxon>
        <taxon>Sclerotiniaceae</taxon>
        <taxon>Botrytis</taxon>
    </lineage>
</organism>
<comment type="caution">
    <text evidence="2">The sequence shown here is derived from an EMBL/GenBank/DDBJ whole genome shotgun (WGS) entry which is preliminary data.</text>
</comment>
<dbReference type="AlphaFoldDB" id="A0A4Z1G472"/>
<feature type="region of interest" description="Disordered" evidence="1">
    <location>
        <begin position="214"/>
        <end position="249"/>
    </location>
</feature>
<dbReference type="Proteomes" id="UP000297814">
    <property type="component" value="Unassembled WGS sequence"/>
</dbReference>
<gene>
    <name evidence="2" type="ORF">BHYA_0417g00010</name>
</gene>
<proteinExistence type="predicted"/>
<accession>A0A4Z1G472</accession>
<evidence type="ECO:0008006" key="4">
    <source>
        <dbReference type="Google" id="ProtNLM"/>
    </source>
</evidence>
<feature type="region of interest" description="Disordered" evidence="1">
    <location>
        <begin position="820"/>
        <end position="844"/>
    </location>
</feature>
<dbReference type="EMBL" id="PQXK01000414">
    <property type="protein sequence ID" value="TGO31755.1"/>
    <property type="molecule type" value="Genomic_DNA"/>
</dbReference>
<reference evidence="2 3" key="1">
    <citation type="submission" date="2017-12" db="EMBL/GenBank/DDBJ databases">
        <title>Comparative genomics of Botrytis spp.</title>
        <authorList>
            <person name="Valero-Jimenez C.A."/>
            <person name="Tapia P."/>
            <person name="Veloso J."/>
            <person name="Silva-Moreno E."/>
            <person name="Staats M."/>
            <person name="Valdes J.H."/>
            <person name="Van Kan J.A.L."/>
        </authorList>
    </citation>
    <scope>NUCLEOTIDE SEQUENCE [LARGE SCALE GENOMIC DNA]</scope>
    <source>
        <strain evidence="2 3">Bh0001</strain>
    </source>
</reference>
<keyword evidence="3" id="KW-1185">Reference proteome</keyword>
<evidence type="ECO:0000313" key="2">
    <source>
        <dbReference type="EMBL" id="TGO31755.1"/>
    </source>
</evidence>
<dbReference type="InterPro" id="IPR021842">
    <property type="entry name" value="DUF3435"/>
</dbReference>